<dbReference type="Pfam" id="PF04754">
    <property type="entry name" value="Transposase_31"/>
    <property type="match status" value="1"/>
</dbReference>
<dbReference type="GO" id="GO:1990238">
    <property type="term" value="F:double-stranded DNA endonuclease activity"/>
    <property type="evidence" value="ECO:0007669"/>
    <property type="project" value="TreeGrafter"/>
</dbReference>
<dbReference type="InterPro" id="IPR051699">
    <property type="entry name" value="Rpn/YhgA-like_nuclease"/>
</dbReference>
<reference evidence="3 4" key="1">
    <citation type="submission" date="2011-05" db="EMBL/GenBank/DDBJ databases">
        <title>Whole genome sequence of Microlunatus phosphovorus NM-1.</title>
        <authorList>
            <person name="Hosoyama A."/>
            <person name="Sasaki K."/>
            <person name="Harada T."/>
            <person name="Igarashi R."/>
            <person name="Kawakoshi A."/>
            <person name="Sasagawa M."/>
            <person name="Fukada J."/>
            <person name="Nakamura S."/>
            <person name="Katano Y."/>
            <person name="Hanada S."/>
            <person name="Kamagata Y."/>
            <person name="Nakamura N."/>
            <person name="Yamazaki S."/>
            <person name="Fujita N."/>
        </authorList>
    </citation>
    <scope>NUCLEOTIDE SEQUENCE [LARGE SCALE GENOMIC DNA]</scope>
    <source>
        <strain evidence="4">ATCC 700054 / DSM 10555 / JCM 9379 / NBRC 101784 / NCIMB 13414 / VKM Ac-1990 / NM-1</strain>
    </source>
</reference>
<dbReference type="AlphaFoldDB" id="F5XMP9"/>
<evidence type="ECO:0000259" key="2">
    <source>
        <dbReference type="Pfam" id="PF04754"/>
    </source>
</evidence>
<dbReference type="KEGG" id="mph:MLP_09580"/>
<dbReference type="OrthoDB" id="4539897at2"/>
<dbReference type="eggNOG" id="COG5464">
    <property type="taxonomic scope" value="Bacteria"/>
</dbReference>
<sequence>MSETSAPEPQARSDSGVPGSSGTAGIAQAHDRYFRAGLQGRAEQVALIGSLFPTLVPLLDADSVTVLDGTYVDEELTLRQTDLALQVSLAGREVIVYVLVEHQSSVDPLMALRMLRYQVRIWDRYLQANPTVTRVPAILPAVVYQGRRAWTAAADLRDLLDLDPATAAELAEFLPQVPYRLDDWGQVDVEALRARPVTAALRLIQVLLSQVSDQPDLLGFLETLHDDLLEVAAAPGGSQQLFAAFTYIVNVSDVSTEELQPFVSRLGPVVQEALMTTAEKLRAEGRVEGRVEGQAELLLEQLTVKFGPQPVGIQARVFTATSDQLHTWARRILNAMSVDEVLD</sequence>
<evidence type="ECO:0000313" key="3">
    <source>
        <dbReference type="EMBL" id="BAK33972.1"/>
    </source>
</evidence>
<dbReference type="Proteomes" id="UP000007947">
    <property type="component" value="Chromosome"/>
</dbReference>
<dbReference type="PANTHER" id="PTHR34611">
    <property type="match status" value="1"/>
</dbReference>
<organism evidence="3 4">
    <name type="scientific">Microlunatus phosphovorus (strain ATCC 700054 / DSM 10555 / JCM 9379 / NBRC 101784 / NCIMB 13414 / VKM Ac-1990 / NM-1)</name>
    <dbReference type="NCBI Taxonomy" id="1032480"/>
    <lineage>
        <taxon>Bacteria</taxon>
        <taxon>Bacillati</taxon>
        <taxon>Actinomycetota</taxon>
        <taxon>Actinomycetes</taxon>
        <taxon>Propionibacteriales</taxon>
        <taxon>Propionibacteriaceae</taxon>
        <taxon>Microlunatus</taxon>
    </lineage>
</organism>
<feature type="domain" description="Transposase (putative) YhgA-like" evidence="2">
    <location>
        <begin position="29"/>
        <end position="230"/>
    </location>
</feature>
<evidence type="ECO:0000256" key="1">
    <source>
        <dbReference type="SAM" id="MobiDB-lite"/>
    </source>
</evidence>
<protein>
    <recommendedName>
        <fullName evidence="2">Transposase (putative) YhgA-like domain-containing protein</fullName>
    </recommendedName>
</protein>
<name>F5XMP9_MICPN</name>
<dbReference type="EMBL" id="AP012204">
    <property type="protein sequence ID" value="BAK33972.1"/>
    <property type="molecule type" value="Genomic_DNA"/>
</dbReference>
<dbReference type="PANTHER" id="PTHR34611:SF2">
    <property type="entry name" value="INACTIVE RECOMBINATION-PROMOTING NUCLEASE-LIKE PROTEIN RPNE-RELATED"/>
    <property type="match status" value="1"/>
</dbReference>
<dbReference type="InterPro" id="IPR006842">
    <property type="entry name" value="Transposase_31"/>
</dbReference>
<evidence type="ECO:0000313" key="4">
    <source>
        <dbReference type="Proteomes" id="UP000007947"/>
    </source>
</evidence>
<feature type="region of interest" description="Disordered" evidence="1">
    <location>
        <begin position="1"/>
        <end position="23"/>
    </location>
</feature>
<gene>
    <name evidence="3" type="ordered locus">MLP_09580</name>
</gene>
<dbReference type="RefSeq" id="WP_013861857.1">
    <property type="nucleotide sequence ID" value="NC_015635.1"/>
</dbReference>
<accession>F5XMP9</accession>
<proteinExistence type="predicted"/>
<keyword evidence="4" id="KW-1185">Reference proteome</keyword>
<dbReference type="STRING" id="1032480.MLP_09580"/>
<dbReference type="HOGENOM" id="CLU_059548_0_0_11"/>
<dbReference type="GO" id="GO:0006310">
    <property type="term" value="P:DNA recombination"/>
    <property type="evidence" value="ECO:0007669"/>
    <property type="project" value="TreeGrafter"/>
</dbReference>